<sequence length="98" mass="11092">MAAILAISFEDPSSRIPQRIWLSISQFDIEIKHIDGKRNTAADFLSRAKDEVTPLPEEEFKDIVEFPVCMAVKNSKDRVSSRFTLAGTQRPYSLTFTA</sequence>
<accession>A0A8R1EQM1</accession>
<dbReference type="EnsemblMetazoa" id="CJA41459.1">
    <property type="protein sequence ID" value="CJA41459.1"/>
    <property type="gene ID" value="WBGene00217307"/>
</dbReference>
<name>A0A8R1EQM1_CAEJA</name>
<evidence type="ECO:0000313" key="2">
    <source>
        <dbReference type="Proteomes" id="UP000005237"/>
    </source>
</evidence>
<proteinExistence type="predicted"/>
<dbReference type="Proteomes" id="UP000005237">
    <property type="component" value="Unassembled WGS sequence"/>
</dbReference>
<reference evidence="2" key="1">
    <citation type="submission" date="2010-08" db="EMBL/GenBank/DDBJ databases">
        <authorList>
            <consortium name="Caenorhabditis japonica Sequencing Consortium"/>
            <person name="Wilson R.K."/>
        </authorList>
    </citation>
    <scope>NUCLEOTIDE SEQUENCE [LARGE SCALE GENOMIC DNA]</scope>
    <source>
        <strain evidence="2">DF5081</strain>
    </source>
</reference>
<keyword evidence="2" id="KW-1185">Reference proteome</keyword>
<dbReference type="AlphaFoldDB" id="A0A8R1EQM1"/>
<evidence type="ECO:0000313" key="1">
    <source>
        <dbReference type="EnsemblMetazoa" id="CJA41459.1"/>
    </source>
</evidence>
<organism evidence="1 2">
    <name type="scientific">Caenorhabditis japonica</name>
    <dbReference type="NCBI Taxonomy" id="281687"/>
    <lineage>
        <taxon>Eukaryota</taxon>
        <taxon>Metazoa</taxon>
        <taxon>Ecdysozoa</taxon>
        <taxon>Nematoda</taxon>
        <taxon>Chromadorea</taxon>
        <taxon>Rhabditida</taxon>
        <taxon>Rhabditina</taxon>
        <taxon>Rhabditomorpha</taxon>
        <taxon>Rhabditoidea</taxon>
        <taxon>Rhabditidae</taxon>
        <taxon>Peloderinae</taxon>
        <taxon>Caenorhabditis</taxon>
    </lineage>
</organism>
<reference evidence="1" key="2">
    <citation type="submission" date="2022-06" db="UniProtKB">
        <authorList>
            <consortium name="EnsemblMetazoa"/>
        </authorList>
    </citation>
    <scope>IDENTIFICATION</scope>
    <source>
        <strain evidence="1">DF5081</strain>
    </source>
</reference>
<protein>
    <submittedName>
        <fullName evidence="1">Uncharacterized protein</fullName>
    </submittedName>
</protein>